<proteinExistence type="predicted"/>
<comment type="caution">
    <text evidence="2">The sequence shown here is derived from an EMBL/GenBank/DDBJ whole genome shotgun (WGS) entry which is preliminary data.</text>
</comment>
<dbReference type="Gene3D" id="3.40.50.1820">
    <property type="entry name" value="alpha/beta hydrolase"/>
    <property type="match status" value="1"/>
</dbReference>
<keyword evidence="3" id="KW-1185">Reference proteome</keyword>
<accession>A0A8H5GKS0</accession>
<dbReference type="AlphaFoldDB" id="A0A8H5GKS0"/>
<dbReference type="SUPFAM" id="SSF53474">
    <property type="entry name" value="alpha/beta-Hydrolases"/>
    <property type="match status" value="1"/>
</dbReference>
<evidence type="ECO:0000259" key="1">
    <source>
        <dbReference type="Pfam" id="PF12146"/>
    </source>
</evidence>
<gene>
    <name evidence="2" type="ORF">D9758_008986</name>
</gene>
<feature type="domain" description="Serine aminopeptidase S33" evidence="1">
    <location>
        <begin position="49"/>
        <end position="307"/>
    </location>
</feature>
<organism evidence="2 3">
    <name type="scientific">Tetrapyrgos nigripes</name>
    <dbReference type="NCBI Taxonomy" id="182062"/>
    <lineage>
        <taxon>Eukaryota</taxon>
        <taxon>Fungi</taxon>
        <taxon>Dikarya</taxon>
        <taxon>Basidiomycota</taxon>
        <taxon>Agaricomycotina</taxon>
        <taxon>Agaricomycetes</taxon>
        <taxon>Agaricomycetidae</taxon>
        <taxon>Agaricales</taxon>
        <taxon>Marasmiineae</taxon>
        <taxon>Marasmiaceae</taxon>
        <taxon>Tetrapyrgos</taxon>
    </lineage>
</organism>
<dbReference type="EMBL" id="JAACJM010000022">
    <property type="protein sequence ID" value="KAF5366565.1"/>
    <property type="molecule type" value="Genomic_DNA"/>
</dbReference>
<dbReference type="InterPro" id="IPR029058">
    <property type="entry name" value="AB_hydrolase_fold"/>
</dbReference>
<sequence>MASSLPTIFSPSTCTRKGLCPVTSIRRQQSAIESHSLYFEQHGTGPERIIFIMGLNASSFAWSRQVQYFASQPNYSVLVVDNRGVGNSGTPRGPYSTSGMAEDVIVLLDYVGWKEPRSIHVVALSLGGMIAQELATKIPGRIISLLLGITTAGGLPWTNFPPWKGVKLLAKSTFTKSIDDKIPIVHEMVFPTSWLEEEYQEGSITGVEQVEDRKRTNREVETELYHAEILLTRPQTLSGSLSQLYAALTHRVSPARLEQISKSIPKIIILTGDVDHLVNPKNSFYLKDKMKEAELIQWKNTGHGLHFQKTREFNAVVERMVEEGREAVSRDRTVDSRTVGESTALESI</sequence>
<dbReference type="PANTHER" id="PTHR43433:SF5">
    <property type="entry name" value="AB HYDROLASE-1 DOMAIN-CONTAINING PROTEIN"/>
    <property type="match status" value="1"/>
</dbReference>
<name>A0A8H5GKS0_9AGAR</name>
<dbReference type="Pfam" id="PF12146">
    <property type="entry name" value="Hydrolase_4"/>
    <property type="match status" value="1"/>
</dbReference>
<evidence type="ECO:0000313" key="2">
    <source>
        <dbReference type="EMBL" id="KAF5366565.1"/>
    </source>
</evidence>
<dbReference type="PANTHER" id="PTHR43433">
    <property type="entry name" value="HYDROLASE, ALPHA/BETA FOLD FAMILY PROTEIN"/>
    <property type="match status" value="1"/>
</dbReference>
<dbReference type="OrthoDB" id="19657at2759"/>
<evidence type="ECO:0000313" key="3">
    <source>
        <dbReference type="Proteomes" id="UP000559256"/>
    </source>
</evidence>
<reference evidence="2 3" key="1">
    <citation type="journal article" date="2020" name="ISME J.">
        <title>Uncovering the hidden diversity of litter-decomposition mechanisms in mushroom-forming fungi.</title>
        <authorList>
            <person name="Floudas D."/>
            <person name="Bentzer J."/>
            <person name="Ahren D."/>
            <person name="Johansson T."/>
            <person name="Persson P."/>
            <person name="Tunlid A."/>
        </authorList>
    </citation>
    <scope>NUCLEOTIDE SEQUENCE [LARGE SCALE GENOMIC DNA]</scope>
    <source>
        <strain evidence="2 3">CBS 291.85</strain>
    </source>
</reference>
<dbReference type="InterPro" id="IPR022742">
    <property type="entry name" value="Hydrolase_4"/>
</dbReference>
<dbReference type="Proteomes" id="UP000559256">
    <property type="component" value="Unassembled WGS sequence"/>
</dbReference>
<dbReference type="InterPro" id="IPR050471">
    <property type="entry name" value="AB_hydrolase"/>
</dbReference>
<protein>
    <recommendedName>
        <fullName evidence="1">Serine aminopeptidase S33 domain-containing protein</fullName>
    </recommendedName>
</protein>